<feature type="region of interest" description="Disordered" evidence="1">
    <location>
        <begin position="57"/>
        <end position="76"/>
    </location>
</feature>
<evidence type="ECO:0000256" key="1">
    <source>
        <dbReference type="SAM" id="MobiDB-lite"/>
    </source>
</evidence>
<accession>A0A9P6XNZ8</accession>
<sequence length="76" mass="7381">MLIDAGVPVSPPAPDSVEAAARDGDRVDDRAATPPLLIAVTTGQAAVVDALLAKGADPVAAHGDAGSPAARRSEAG</sequence>
<dbReference type="AlphaFoldDB" id="A0A9P6XNZ8"/>
<protein>
    <recommendedName>
        <fullName evidence="4">Ankyrin repeat domain-containing protein</fullName>
    </recommendedName>
</protein>
<gene>
    <name evidence="2" type="ORF">G6F50_017804</name>
</gene>
<keyword evidence="3" id="KW-1185">Reference proteome</keyword>
<dbReference type="Proteomes" id="UP000740926">
    <property type="component" value="Unassembled WGS sequence"/>
</dbReference>
<feature type="region of interest" description="Disordered" evidence="1">
    <location>
        <begin position="1"/>
        <end position="28"/>
    </location>
</feature>
<evidence type="ECO:0000313" key="3">
    <source>
        <dbReference type="Proteomes" id="UP000740926"/>
    </source>
</evidence>
<evidence type="ECO:0008006" key="4">
    <source>
        <dbReference type="Google" id="ProtNLM"/>
    </source>
</evidence>
<dbReference type="EMBL" id="JAANIU010014248">
    <property type="protein sequence ID" value="KAG1529720.1"/>
    <property type="molecule type" value="Genomic_DNA"/>
</dbReference>
<organism evidence="2 3">
    <name type="scientific">Rhizopus delemar</name>
    <dbReference type="NCBI Taxonomy" id="936053"/>
    <lineage>
        <taxon>Eukaryota</taxon>
        <taxon>Fungi</taxon>
        <taxon>Fungi incertae sedis</taxon>
        <taxon>Mucoromycota</taxon>
        <taxon>Mucoromycotina</taxon>
        <taxon>Mucoromycetes</taxon>
        <taxon>Mucorales</taxon>
        <taxon>Mucorineae</taxon>
        <taxon>Rhizopodaceae</taxon>
        <taxon>Rhizopus</taxon>
    </lineage>
</organism>
<comment type="caution">
    <text evidence="2">The sequence shown here is derived from an EMBL/GenBank/DDBJ whole genome shotgun (WGS) entry which is preliminary data.</text>
</comment>
<reference evidence="2 3" key="1">
    <citation type="journal article" date="2020" name="Microb. Genom.">
        <title>Genetic diversity of clinical and environmental Mucorales isolates obtained from an investigation of mucormycosis cases among solid organ transplant recipients.</title>
        <authorList>
            <person name="Nguyen M.H."/>
            <person name="Kaul D."/>
            <person name="Muto C."/>
            <person name="Cheng S.J."/>
            <person name="Richter R.A."/>
            <person name="Bruno V.M."/>
            <person name="Liu G."/>
            <person name="Beyhan S."/>
            <person name="Sundermann A.J."/>
            <person name="Mounaud S."/>
            <person name="Pasculle A.W."/>
            <person name="Nierman W.C."/>
            <person name="Driscoll E."/>
            <person name="Cumbie R."/>
            <person name="Clancy C.J."/>
            <person name="Dupont C.L."/>
        </authorList>
    </citation>
    <scope>NUCLEOTIDE SEQUENCE [LARGE SCALE GENOMIC DNA]</scope>
    <source>
        <strain evidence="2 3">GL24</strain>
    </source>
</reference>
<proteinExistence type="predicted"/>
<evidence type="ECO:0000313" key="2">
    <source>
        <dbReference type="EMBL" id="KAG1529720.1"/>
    </source>
</evidence>
<name>A0A9P6XNZ8_9FUNG</name>